<dbReference type="GO" id="GO:0004639">
    <property type="term" value="F:phosphoribosylaminoimidazolesuccinocarboxamide synthase activity"/>
    <property type="evidence" value="ECO:0007669"/>
    <property type="project" value="UniProtKB-UniRule"/>
</dbReference>
<evidence type="ECO:0000256" key="2">
    <source>
        <dbReference type="ARBA" id="ARBA00010190"/>
    </source>
</evidence>
<evidence type="ECO:0000259" key="9">
    <source>
        <dbReference type="Pfam" id="PF01259"/>
    </source>
</evidence>
<dbReference type="Gene3D" id="3.30.200.20">
    <property type="entry name" value="Phosphorylase Kinase, domain 1"/>
    <property type="match status" value="1"/>
</dbReference>
<keyword evidence="3 8" id="KW-0436">Ligase</keyword>
<accession>A0A1Y1RZ79</accession>
<comment type="caution">
    <text evidence="10">The sequence shown here is derived from an EMBL/GenBank/DDBJ whole genome shotgun (WGS) entry which is preliminary data.</text>
</comment>
<comment type="catalytic activity">
    <reaction evidence="7 8">
        <text>5-amino-1-(5-phospho-D-ribosyl)imidazole-4-carboxylate + L-aspartate + ATP = (2S)-2-[5-amino-1-(5-phospho-beta-D-ribosyl)imidazole-4-carboxamido]succinate + ADP + phosphate + 2 H(+)</text>
        <dbReference type="Rhea" id="RHEA:22628"/>
        <dbReference type="ChEBI" id="CHEBI:15378"/>
        <dbReference type="ChEBI" id="CHEBI:29991"/>
        <dbReference type="ChEBI" id="CHEBI:30616"/>
        <dbReference type="ChEBI" id="CHEBI:43474"/>
        <dbReference type="ChEBI" id="CHEBI:58443"/>
        <dbReference type="ChEBI" id="CHEBI:77657"/>
        <dbReference type="ChEBI" id="CHEBI:456216"/>
        <dbReference type="EC" id="6.3.2.6"/>
    </reaction>
</comment>
<organism evidence="10 11">
    <name type="scientific">Marispirochaeta aestuarii</name>
    <dbReference type="NCBI Taxonomy" id="1963862"/>
    <lineage>
        <taxon>Bacteria</taxon>
        <taxon>Pseudomonadati</taxon>
        <taxon>Spirochaetota</taxon>
        <taxon>Spirochaetia</taxon>
        <taxon>Spirochaetales</taxon>
        <taxon>Spirochaetaceae</taxon>
        <taxon>Marispirochaeta</taxon>
    </lineage>
</organism>
<keyword evidence="4 8" id="KW-0547">Nucleotide-binding</keyword>
<protein>
    <recommendedName>
        <fullName evidence="8">Phosphoribosylaminoimidazole-succinocarboxamide synthase</fullName>
        <ecNumber evidence="8">6.3.2.6</ecNumber>
    </recommendedName>
    <alternativeName>
        <fullName evidence="8">SAICAR synthetase</fullName>
    </alternativeName>
</protein>
<dbReference type="FunFam" id="3.30.470.20:FF:000015">
    <property type="entry name" value="Phosphoribosylaminoimidazole-succinocarboxamide synthase"/>
    <property type="match status" value="1"/>
</dbReference>
<proteinExistence type="inferred from homology"/>
<dbReference type="NCBIfam" id="NF010568">
    <property type="entry name" value="PRK13961.1"/>
    <property type="match status" value="1"/>
</dbReference>
<keyword evidence="6 8" id="KW-0067">ATP-binding</keyword>
<evidence type="ECO:0000256" key="8">
    <source>
        <dbReference type="HAMAP-Rule" id="MF_00137"/>
    </source>
</evidence>
<dbReference type="Proteomes" id="UP000192343">
    <property type="component" value="Unassembled WGS sequence"/>
</dbReference>
<dbReference type="Pfam" id="PF01259">
    <property type="entry name" value="SAICAR_synt"/>
    <property type="match status" value="1"/>
</dbReference>
<dbReference type="PANTHER" id="PTHR43700">
    <property type="entry name" value="PHOSPHORIBOSYLAMINOIMIDAZOLE-SUCCINOCARBOXAMIDE SYNTHASE"/>
    <property type="match status" value="1"/>
</dbReference>
<dbReference type="PROSITE" id="PS01057">
    <property type="entry name" value="SAICAR_SYNTHETASE_1"/>
    <property type="match status" value="1"/>
</dbReference>
<dbReference type="InterPro" id="IPR018236">
    <property type="entry name" value="SAICAR_synthetase_CS"/>
</dbReference>
<dbReference type="RefSeq" id="WP_083050266.1">
    <property type="nucleotide sequence ID" value="NZ_MWQY01000009.1"/>
</dbReference>
<reference evidence="10 11" key="1">
    <citation type="submission" date="2017-03" db="EMBL/GenBank/DDBJ databases">
        <title>Draft Genome sequence of Marispirochaeta sp. strain JC444.</title>
        <authorList>
            <person name="Shivani Y."/>
            <person name="Subhash Y."/>
            <person name="Sasikala C."/>
            <person name="Ramana C."/>
        </authorList>
    </citation>
    <scope>NUCLEOTIDE SEQUENCE [LARGE SCALE GENOMIC DNA]</scope>
    <source>
        <strain evidence="10 11">JC444</strain>
    </source>
</reference>
<dbReference type="STRING" id="1963862.B4O97_09225"/>
<dbReference type="UniPathway" id="UPA00074">
    <property type="reaction ID" value="UER00131"/>
</dbReference>
<dbReference type="HAMAP" id="MF_00137">
    <property type="entry name" value="SAICAR_synth"/>
    <property type="match status" value="1"/>
</dbReference>
<comment type="pathway">
    <text evidence="1 8">Purine metabolism; IMP biosynthesis via de novo pathway; 5-amino-1-(5-phospho-D-ribosyl)imidazole-4-carboxamide from 5-amino-1-(5-phospho-D-ribosyl)imidazole-4-carboxylate: step 1/2.</text>
</comment>
<dbReference type="GO" id="GO:0005737">
    <property type="term" value="C:cytoplasm"/>
    <property type="evidence" value="ECO:0007669"/>
    <property type="project" value="TreeGrafter"/>
</dbReference>
<evidence type="ECO:0000256" key="3">
    <source>
        <dbReference type="ARBA" id="ARBA00022598"/>
    </source>
</evidence>
<evidence type="ECO:0000256" key="6">
    <source>
        <dbReference type="ARBA" id="ARBA00022840"/>
    </source>
</evidence>
<dbReference type="OrthoDB" id="9801549at2"/>
<dbReference type="EMBL" id="MWQY01000009">
    <property type="protein sequence ID" value="ORC35345.1"/>
    <property type="molecule type" value="Genomic_DNA"/>
</dbReference>
<evidence type="ECO:0000256" key="1">
    <source>
        <dbReference type="ARBA" id="ARBA00004672"/>
    </source>
</evidence>
<dbReference type="AlphaFoldDB" id="A0A1Y1RZ79"/>
<dbReference type="PROSITE" id="PS01058">
    <property type="entry name" value="SAICAR_SYNTHETASE_2"/>
    <property type="match status" value="1"/>
</dbReference>
<evidence type="ECO:0000313" key="10">
    <source>
        <dbReference type="EMBL" id="ORC35345.1"/>
    </source>
</evidence>
<comment type="similarity">
    <text evidence="2 8">Belongs to the SAICAR synthetase family.</text>
</comment>
<dbReference type="NCBIfam" id="NF009251">
    <property type="entry name" value="PRK12607.1"/>
    <property type="match status" value="1"/>
</dbReference>
<name>A0A1Y1RZ79_9SPIO</name>
<keyword evidence="5 8" id="KW-0658">Purine biosynthesis</keyword>
<feature type="domain" description="SAICAR synthetase/ADE2 N-terminal" evidence="9">
    <location>
        <begin position="28"/>
        <end position="261"/>
    </location>
</feature>
<evidence type="ECO:0000256" key="5">
    <source>
        <dbReference type="ARBA" id="ARBA00022755"/>
    </source>
</evidence>
<evidence type="ECO:0000256" key="7">
    <source>
        <dbReference type="ARBA" id="ARBA00048475"/>
    </source>
</evidence>
<dbReference type="Gene3D" id="3.30.470.20">
    <property type="entry name" value="ATP-grasp fold, B domain"/>
    <property type="match status" value="1"/>
</dbReference>
<dbReference type="PANTHER" id="PTHR43700:SF1">
    <property type="entry name" value="PHOSPHORIBOSYLAMINOIMIDAZOLE-SUCCINOCARBOXAMIDE SYNTHASE"/>
    <property type="match status" value="1"/>
</dbReference>
<evidence type="ECO:0000313" key="11">
    <source>
        <dbReference type="Proteomes" id="UP000192343"/>
    </source>
</evidence>
<dbReference type="SUPFAM" id="SSF56104">
    <property type="entry name" value="SAICAR synthase-like"/>
    <property type="match status" value="1"/>
</dbReference>
<evidence type="ECO:0000256" key="4">
    <source>
        <dbReference type="ARBA" id="ARBA00022741"/>
    </source>
</evidence>
<dbReference type="GO" id="GO:0005524">
    <property type="term" value="F:ATP binding"/>
    <property type="evidence" value="ECO:0007669"/>
    <property type="project" value="UniProtKB-KW"/>
</dbReference>
<gene>
    <name evidence="8" type="primary">purC</name>
    <name evidence="10" type="ORF">B4O97_09225</name>
</gene>
<sequence length="318" mass="35670">MAYSFLEKEIKRTFQGLPETLPCGSRVFSGKVRDIIDLGDTLVISTSDRISAFDRVLSTIPCKGEVLNKVALHWFSRTEDILPNHIIESVTPRTVAVRKCEMLPVEVVVRGYLTGSAWRDYKAGKPVSGIALPSGMQMNQRFETPLITPSTKAEQGLHDEPISSEEILRQGLVDPAVWDTVQKAAIALFRRGTDDCARQGLILVDTKYEFGILNGQVYLVDEVHTPDSSRFWFADSYDQQFRAGKDPHKLDKEYLRQWLMDKGFMGDGEAPEIPDEVRIETARRYVGAYEGITGTTFTPEAGGLDEVAAVDEYVKKMR</sequence>
<keyword evidence="11" id="KW-1185">Reference proteome</keyword>
<dbReference type="CDD" id="cd01414">
    <property type="entry name" value="SAICAR_synt_Sc"/>
    <property type="match status" value="1"/>
</dbReference>
<dbReference type="InterPro" id="IPR028923">
    <property type="entry name" value="SAICAR_synt/ADE2_N"/>
</dbReference>
<dbReference type="GO" id="GO:0006189">
    <property type="term" value="P:'de novo' IMP biosynthetic process"/>
    <property type="evidence" value="ECO:0007669"/>
    <property type="project" value="UniProtKB-UniRule"/>
</dbReference>
<dbReference type="EC" id="6.3.2.6" evidence="8"/>